<comment type="cofactor">
    <cofactor evidence="1">
        <name>Mg(2+)</name>
        <dbReference type="ChEBI" id="CHEBI:18420"/>
    </cofactor>
</comment>
<gene>
    <name evidence="3" type="ORF">LE_TR20744_c10_g1_i1_g.66801</name>
</gene>
<keyword evidence="1" id="KW-0347">Helicase</keyword>
<comment type="similarity">
    <text evidence="1">Belongs to the helicase family.</text>
</comment>
<dbReference type="GO" id="GO:0006281">
    <property type="term" value="P:DNA repair"/>
    <property type="evidence" value="ECO:0007669"/>
    <property type="project" value="UniProtKB-KW"/>
</dbReference>
<comment type="catalytic activity">
    <reaction evidence="1">
        <text>ATP + H2O = ADP + phosphate + H(+)</text>
        <dbReference type="Rhea" id="RHEA:13065"/>
        <dbReference type="ChEBI" id="CHEBI:15377"/>
        <dbReference type="ChEBI" id="CHEBI:15378"/>
        <dbReference type="ChEBI" id="CHEBI:30616"/>
        <dbReference type="ChEBI" id="CHEBI:43474"/>
        <dbReference type="ChEBI" id="CHEBI:456216"/>
        <dbReference type="EC" id="5.6.2.3"/>
    </reaction>
</comment>
<dbReference type="GO" id="GO:0005524">
    <property type="term" value="F:ATP binding"/>
    <property type="evidence" value="ECO:0007669"/>
    <property type="project" value="UniProtKB-KW"/>
</dbReference>
<dbReference type="Pfam" id="PF05970">
    <property type="entry name" value="PIF1"/>
    <property type="match status" value="1"/>
</dbReference>
<name>A0A1J3HC41_NOCCA</name>
<evidence type="ECO:0000259" key="2">
    <source>
        <dbReference type="Pfam" id="PF05970"/>
    </source>
</evidence>
<proteinExistence type="inferred from homology"/>
<evidence type="ECO:0000313" key="3">
    <source>
        <dbReference type="EMBL" id="JAU64688.1"/>
    </source>
</evidence>
<keyword evidence="1" id="KW-0378">Hydrolase</keyword>
<protein>
    <recommendedName>
        <fullName evidence="1">ATP-dependent DNA helicase</fullName>
        <ecNumber evidence="1">5.6.2.3</ecNumber>
    </recommendedName>
</protein>
<sequence length="165" mass="18542">MPKLDITVLKDIGNTLLTQEKQYNAQQEKDHHSRRFKSLNEQQRKVYDAVIESVENGLGELFFLYGPGGTGKTYLYNTIISKLRSEKKIVLPVASSGIAALLLPFGGKTVLLGGDFRQTLPVIPQGTRADTVLASIRQSYLWDYCKVFSLNPFSVMANCTWRFHA</sequence>
<dbReference type="InterPro" id="IPR027417">
    <property type="entry name" value="P-loop_NTPase"/>
</dbReference>
<dbReference type="EMBL" id="GEVL01012653">
    <property type="protein sequence ID" value="JAU64688.1"/>
    <property type="molecule type" value="Transcribed_RNA"/>
</dbReference>
<keyword evidence="1" id="KW-0067">ATP-binding</keyword>
<feature type="domain" description="DNA helicase Pif1-like DEAD-box helicase" evidence="2">
    <location>
        <begin position="39"/>
        <end position="104"/>
    </location>
</feature>
<dbReference type="PANTHER" id="PTHR10492:SF90">
    <property type="entry name" value="ATP-DEPENDENT DNA HELICASE"/>
    <property type="match status" value="1"/>
</dbReference>
<keyword evidence="1" id="KW-0547">Nucleotide-binding</keyword>
<dbReference type="GO" id="GO:0043139">
    <property type="term" value="F:5'-3' DNA helicase activity"/>
    <property type="evidence" value="ECO:0007669"/>
    <property type="project" value="UniProtKB-EC"/>
</dbReference>
<dbReference type="GO" id="GO:0016887">
    <property type="term" value="F:ATP hydrolysis activity"/>
    <property type="evidence" value="ECO:0007669"/>
    <property type="project" value="RHEA"/>
</dbReference>
<dbReference type="SUPFAM" id="SSF52540">
    <property type="entry name" value="P-loop containing nucleoside triphosphate hydrolases"/>
    <property type="match status" value="1"/>
</dbReference>
<keyword evidence="1" id="KW-0234">DNA repair</keyword>
<dbReference type="EC" id="5.6.2.3" evidence="1"/>
<dbReference type="PANTHER" id="PTHR10492">
    <property type="match status" value="1"/>
</dbReference>
<dbReference type="Gene3D" id="3.40.50.300">
    <property type="entry name" value="P-loop containing nucleotide triphosphate hydrolases"/>
    <property type="match status" value="1"/>
</dbReference>
<keyword evidence="1" id="KW-0227">DNA damage</keyword>
<dbReference type="InterPro" id="IPR010285">
    <property type="entry name" value="DNA_helicase_pif1-like_DEAD"/>
</dbReference>
<dbReference type="GO" id="GO:0000723">
    <property type="term" value="P:telomere maintenance"/>
    <property type="evidence" value="ECO:0007669"/>
    <property type="project" value="InterPro"/>
</dbReference>
<dbReference type="AlphaFoldDB" id="A0A1J3HC41"/>
<organism evidence="3">
    <name type="scientific">Noccaea caerulescens</name>
    <name type="common">Alpine penny-cress</name>
    <name type="synonym">Thlaspi caerulescens</name>
    <dbReference type="NCBI Taxonomy" id="107243"/>
    <lineage>
        <taxon>Eukaryota</taxon>
        <taxon>Viridiplantae</taxon>
        <taxon>Streptophyta</taxon>
        <taxon>Embryophyta</taxon>
        <taxon>Tracheophyta</taxon>
        <taxon>Spermatophyta</taxon>
        <taxon>Magnoliopsida</taxon>
        <taxon>eudicotyledons</taxon>
        <taxon>Gunneridae</taxon>
        <taxon>Pentapetalae</taxon>
        <taxon>rosids</taxon>
        <taxon>malvids</taxon>
        <taxon>Brassicales</taxon>
        <taxon>Brassicaceae</taxon>
        <taxon>Coluteocarpeae</taxon>
        <taxon>Noccaea</taxon>
    </lineage>
</organism>
<reference evidence="3" key="1">
    <citation type="submission" date="2016-07" db="EMBL/GenBank/DDBJ databases">
        <title>De novo transcriptome assembly of four accessions of the metal hyperaccumulator plant Noccaea caerulescens.</title>
        <authorList>
            <person name="Blande D."/>
            <person name="Halimaa P."/>
            <person name="Tervahauta A.I."/>
            <person name="Aarts M.G."/>
            <person name="Karenlampi S.O."/>
        </authorList>
    </citation>
    <scope>NUCLEOTIDE SEQUENCE</scope>
</reference>
<dbReference type="GO" id="GO:0006310">
    <property type="term" value="P:DNA recombination"/>
    <property type="evidence" value="ECO:0007669"/>
    <property type="project" value="UniProtKB-KW"/>
</dbReference>
<evidence type="ECO:0000256" key="1">
    <source>
        <dbReference type="RuleBase" id="RU363044"/>
    </source>
</evidence>
<accession>A0A1J3HC41</accession>
<keyword evidence="1" id="KW-0233">DNA recombination</keyword>